<evidence type="ECO:0000256" key="14">
    <source>
        <dbReference type="RuleBase" id="RU365096"/>
    </source>
</evidence>
<evidence type="ECO:0000256" key="6">
    <source>
        <dbReference type="ARBA" id="ARBA00022485"/>
    </source>
</evidence>
<dbReference type="InterPro" id="IPR015797">
    <property type="entry name" value="NUDIX_hydrolase-like_dom_sf"/>
</dbReference>
<accession>A0A1I7A0G3</accession>
<comment type="catalytic activity">
    <reaction evidence="1 14">
        <text>Hydrolyzes free adenine bases from 7,8-dihydro-8-oxoguanine:adenine mismatched double-stranded DNA, leaving an apurinic site.</text>
        <dbReference type="EC" id="3.2.2.31"/>
    </reaction>
</comment>
<evidence type="ECO:0000313" key="16">
    <source>
        <dbReference type="EMBL" id="SFT68413.1"/>
    </source>
</evidence>
<keyword evidence="9" id="KW-0378">Hydrolase</keyword>
<dbReference type="GO" id="GO:0034039">
    <property type="term" value="F:8-oxo-7,8-dihydroguanine DNA N-glycosylase activity"/>
    <property type="evidence" value="ECO:0007669"/>
    <property type="project" value="TreeGrafter"/>
</dbReference>
<evidence type="ECO:0000256" key="8">
    <source>
        <dbReference type="ARBA" id="ARBA00022763"/>
    </source>
</evidence>
<evidence type="ECO:0000256" key="3">
    <source>
        <dbReference type="ARBA" id="ARBA00008343"/>
    </source>
</evidence>
<evidence type="ECO:0000256" key="9">
    <source>
        <dbReference type="ARBA" id="ARBA00022801"/>
    </source>
</evidence>
<dbReference type="Pfam" id="PF10576">
    <property type="entry name" value="EndIII_4Fe-2S"/>
    <property type="match status" value="1"/>
</dbReference>
<evidence type="ECO:0000256" key="7">
    <source>
        <dbReference type="ARBA" id="ARBA00022723"/>
    </source>
</evidence>
<protein>
    <recommendedName>
        <fullName evidence="5 14">Adenine DNA glycosylase</fullName>
        <ecNumber evidence="4 14">3.2.2.31</ecNumber>
    </recommendedName>
</protein>
<comment type="cofactor">
    <cofactor evidence="14">
        <name>[4Fe-4S] cluster</name>
        <dbReference type="ChEBI" id="CHEBI:49883"/>
    </cofactor>
    <text evidence="14">Binds 1 [4Fe-4S] cluster.</text>
</comment>
<dbReference type="InterPro" id="IPR003265">
    <property type="entry name" value="HhH-GPD_domain"/>
</dbReference>
<dbReference type="GO" id="GO:0006284">
    <property type="term" value="P:base-excision repair"/>
    <property type="evidence" value="ECO:0007669"/>
    <property type="project" value="UniProtKB-UniRule"/>
</dbReference>
<dbReference type="Pfam" id="PF00633">
    <property type="entry name" value="HHH"/>
    <property type="match status" value="1"/>
</dbReference>
<keyword evidence="12" id="KW-0234">DNA repair</keyword>
<evidence type="ECO:0000256" key="12">
    <source>
        <dbReference type="ARBA" id="ARBA00023204"/>
    </source>
</evidence>
<organism evidence="16 17">
    <name type="scientific">Lishizhenia tianjinensis</name>
    <dbReference type="NCBI Taxonomy" id="477690"/>
    <lineage>
        <taxon>Bacteria</taxon>
        <taxon>Pseudomonadati</taxon>
        <taxon>Bacteroidota</taxon>
        <taxon>Flavobacteriia</taxon>
        <taxon>Flavobacteriales</taxon>
        <taxon>Crocinitomicaceae</taxon>
        <taxon>Lishizhenia</taxon>
    </lineage>
</organism>
<dbReference type="EC" id="3.2.2.31" evidence="4 14"/>
<name>A0A1I7A0G3_9FLAO</name>
<dbReference type="RefSeq" id="WP_090248497.1">
    <property type="nucleotide sequence ID" value="NZ_FPAS01000002.1"/>
</dbReference>
<keyword evidence="11" id="KW-0411">Iron-sulfur</keyword>
<keyword evidence="7" id="KW-0479">Metal-binding</keyword>
<evidence type="ECO:0000256" key="2">
    <source>
        <dbReference type="ARBA" id="ARBA00002933"/>
    </source>
</evidence>
<dbReference type="STRING" id="477690.SAMN05216474_1787"/>
<keyword evidence="6" id="KW-0004">4Fe-4S</keyword>
<dbReference type="OrthoDB" id="9802365at2"/>
<dbReference type="GO" id="GO:0035485">
    <property type="term" value="F:adenine/guanine mispair binding"/>
    <property type="evidence" value="ECO:0007669"/>
    <property type="project" value="TreeGrafter"/>
</dbReference>
<dbReference type="SUPFAM" id="SSF55811">
    <property type="entry name" value="Nudix"/>
    <property type="match status" value="1"/>
</dbReference>
<dbReference type="GO" id="GO:0051539">
    <property type="term" value="F:4 iron, 4 sulfur cluster binding"/>
    <property type="evidence" value="ECO:0007669"/>
    <property type="project" value="UniProtKB-UniRule"/>
</dbReference>
<dbReference type="GO" id="GO:0006298">
    <property type="term" value="P:mismatch repair"/>
    <property type="evidence" value="ECO:0007669"/>
    <property type="project" value="TreeGrafter"/>
</dbReference>
<sequence length="340" mass="39507">MSDFGRQIIDWYKENKRVLPWRSTQEPYRIWLSEIILQQTRVAQGLSYYERFVKEFPQVEDLANASEQEVLKLWQGLGYYSRARNLHFAAKQVVEDFGGVFPRDYKSIKSLKGVGDYTAAAIASFAFHLPHPVVDGNVYRLLSRYFNDDTPIDTTQGKKQFQAYADELMLTDEIADFNQAMMEMGAIVCTPKNPSCETCPLQNSCSALKEGSQLELPIKAKKVKVQDRFLHYIVVDANGYYLQQRDDKGIWRNMFEFPLIESQKEEEDISVLAKKEGFEILGSPLYETKHILSHQKLHVKFWKAKADEAVLEKYIQVDHLEDHAIPRVIDRFLEEMMEKV</sequence>
<dbReference type="GO" id="GO:0000701">
    <property type="term" value="F:purine-specific mismatch base pair DNA N-glycosylase activity"/>
    <property type="evidence" value="ECO:0007669"/>
    <property type="project" value="UniProtKB-EC"/>
</dbReference>
<dbReference type="Gene3D" id="3.90.79.10">
    <property type="entry name" value="Nucleoside Triphosphate Pyrophosphohydrolase"/>
    <property type="match status" value="1"/>
</dbReference>
<keyword evidence="8 14" id="KW-0227">DNA damage</keyword>
<evidence type="ECO:0000256" key="10">
    <source>
        <dbReference type="ARBA" id="ARBA00023004"/>
    </source>
</evidence>
<dbReference type="SMART" id="SM00525">
    <property type="entry name" value="FES"/>
    <property type="match status" value="1"/>
</dbReference>
<evidence type="ECO:0000313" key="17">
    <source>
        <dbReference type="Proteomes" id="UP000236454"/>
    </source>
</evidence>
<dbReference type="InterPro" id="IPR044298">
    <property type="entry name" value="MIG/MutY"/>
</dbReference>
<feature type="domain" description="HhH-GPD" evidence="15">
    <location>
        <begin position="36"/>
        <end position="187"/>
    </location>
</feature>
<dbReference type="CDD" id="cd00056">
    <property type="entry name" value="ENDO3c"/>
    <property type="match status" value="1"/>
</dbReference>
<dbReference type="PANTHER" id="PTHR42944">
    <property type="entry name" value="ADENINE DNA GLYCOSYLASE"/>
    <property type="match status" value="1"/>
</dbReference>
<dbReference type="Proteomes" id="UP000236454">
    <property type="component" value="Unassembled WGS sequence"/>
</dbReference>
<evidence type="ECO:0000256" key="11">
    <source>
        <dbReference type="ARBA" id="ARBA00023014"/>
    </source>
</evidence>
<keyword evidence="13 14" id="KW-0326">Glycosidase</keyword>
<keyword evidence="17" id="KW-1185">Reference proteome</keyword>
<dbReference type="EMBL" id="FPAS01000002">
    <property type="protein sequence ID" value="SFT68413.1"/>
    <property type="molecule type" value="Genomic_DNA"/>
</dbReference>
<dbReference type="GO" id="GO:0032357">
    <property type="term" value="F:oxidized purine DNA binding"/>
    <property type="evidence" value="ECO:0007669"/>
    <property type="project" value="TreeGrafter"/>
</dbReference>
<dbReference type="GO" id="GO:0046872">
    <property type="term" value="F:metal ion binding"/>
    <property type="evidence" value="ECO:0007669"/>
    <property type="project" value="UniProtKB-UniRule"/>
</dbReference>
<dbReference type="FunFam" id="1.10.340.30:FF:000002">
    <property type="entry name" value="Adenine DNA glycosylase"/>
    <property type="match status" value="1"/>
</dbReference>
<dbReference type="InterPro" id="IPR029119">
    <property type="entry name" value="MutY_C"/>
</dbReference>
<dbReference type="SUPFAM" id="SSF48150">
    <property type="entry name" value="DNA-glycosylase"/>
    <property type="match status" value="1"/>
</dbReference>
<keyword evidence="10 14" id="KW-0408">Iron</keyword>
<evidence type="ECO:0000256" key="1">
    <source>
        <dbReference type="ARBA" id="ARBA00000843"/>
    </source>
</evidence>
<comment type="function">
    <text evidence="2">Adenine glycosylase active on G-A mispairs. MutY also corrects error-prone DNA synthesis past GO lesions which are due to the oxidatively damaged form of guanine: 7,8-dihydro-8-oxoguanine (8-oxo-dGTP).</text>
</comment>
<dbReference type="InterPro" id="IPR023170">
    <property type="entry name" value="HhH_base_excis_C"/>
</dbReference>
<dbReference type="Gene3D" id="1.10.1670.10">
    <property type="entry name" value="Helix-hairpin-Helix base-excision DNA repair enzymes (C-terminal)"/>
    <property type="match status" value="1"/>
</dbReference>
<dbReference type="InterPro" id="IPR011257">
    <property type="entry name" value="DNA_glycosylase"/>
</dbReference>
<gene>
    <name evidence="16" type="ORF">SAMN05216474_1787</name>
</gene>
<evidence type="ECO:0000256" key="5">
    <source>
        <dbReference type="ARBA" id="ARBA00022023"/>
    </source>
</evidence>
<comment type="similarity">
    <text evidence="3 14">Belongs to the Nth/MutY family.</text>
</comment>
<dbReference type="Pfam" id="PF00730">
    <property type="entry name" value="HhH-GPD"/>
    <property type="match status" value="1"/>
</dbReference>
<reference evidence="16 17" key="1">
    <citation type="submission" date="2016-10" db="EMBL/GenBank/DDBJ databases">
        <authorList>
            <person name="de Groot N.N."/>
        </authorList>
    </citation>
    <scope>NUCLEOTIDE SEQUENCE [LARGE SCALE GENOMIC DNA]</scope>
    <source>
        <strain evidence="16 17">CGMCC 1.7005</strain>
    </source>
</reference>
<dbReference type="InterPro" id="IPR005760">
    <property type="entry name" value="A/G_AdeGlyc_MutY"/>
</dbReference>
<proteinExistence type="inferred from homology"/>
<dbReference type="Pfam" id="PF14815">
    <property type="entry name" value="NUDIX_4"/>
    <property type="match status" value="1"/>
</dbReference>
<dbReference type="InterPro" id="IPR000445">
    <property type="entry name" value="HhH_motif"/>
</dbReference>
<dbReference type="InterPro" id="IPR003651">
    <property type="entry name" value="Endonuclease3_FeS-loop_motif"/>
</dbReference>
<dbReference type="SMART" id="SM00478">
    <property type="entry name" value="ENDO3c"/>
    <property type="match status" value="1"/>
</dbReference>
<dbReference type="CDD" id="cd03431">
    <property type="entry name" value="NUDIX_DNA_Glycosylase_C-MutY"/>
    <property type="match status" value="1"/>
</dbReference>
<evidence type="ECO:0000256" key="13">
    <source>
        <dbReference type="ARBA" id="ARBA00023295"/>
    </source>
</evidence>
<evidence type="ECO:0000259" key="15">
    <source>
        <dbReference type="SMART" id="SM00478"/>
    </source>
</evidence>
<dbReference type="AlphaFoldDB" id="A0A1I7A0G3"/>
<dbReference type="NCBIfam" id="TIGR01084">
    <property type="entry name" value="mutY"/>
    <property type="match status" value="1"/>
</dbReference>
<dbReference type="PANTHER" id="PTHR42944:SF1">
    <property type="entry name" value="ADENINE DNA GLYCOSYLASE"/>
    <property type="match status" value="1"/>
</dbReference>
<evidence type="ECO:0000256" key="4">
    <source>
        <dbReference type="ARBA" id="ARBA00012045"/>
    </source>
</evidence>
<dbReference type="Gene3D" id="1.10.340.30">
    <property type="entry name" value="Hypothetical protein, domain 2"/>
    <property type="match status" value="1"/>
</dbReference>